<protein>
    <submittedName>
        <fullName evidence="2">VOC family protein</fullName>
    </submittedName>
</protein>
<organism evidence="2 3">
    <name type="scientific">Algoriphagus jejuensis</name>
    <dbReference type="NCBI Taxonomy" id="419934"/>
    <lineage>
        <taxon>Bacteria</taxon>
        <taxon>Pseudomonadati</taxon>
        <taxon>Bacteroidota</taxon>
        <taxon>Cytophagia</taxon>
        <taxon>Cytophagales</taxon>
        <taxon>Cyclobacteriaceae</taxon>
        <taxon>Algoriphagus</taxon>
    </lineage>
</organism>
<accession>A0ABP3YA35</accession>
<dbReference type="Pfam" id="PF00903">
    <property type="entry name" value="Glyoxalase"/>
    <property type="match status" value="1"/>
</dbReference>
<dbReference type="Gene3D" id="3.10.180.10">
    <property type="entry name" value="2,3-Dihydroxybiphenyl 1,2-Dioxygenase, domain 1"/>
    <property type="match status" value="1"/>
</dbReference>
<dbReference type="EMBL" id="BAAAFI010000002">
    <property type="protein sequence ID" value="GAA0877514.1"/>
    <property type="molecule type" value="Genomic_DNA"/>
</dbReference>
<evidence type="ECO:0000313" key="3">
    <source>
        <dbReference type="Proteomes" id="UP001500469"/>
    </source>
</evidence>
<dbReference type="PANTHER" id="PTHR39434:SF1">
    <property type="entry name" value="VOC DOMAIN-CONTAINING PROTEIN"/>
    <property type="match status" value="1"/>
</dbReference>
<evidence type="ECO:0000313" key="2">
    <source>
        <dbReference type="EMBL" id="GAA0877514.1"/>
    </source>
</evidence>
<dbReference type="InterPro" id="IPR004360">
    <property type="entry name" value="Glyas_Fos-R_dOase_dom"/>
</dbReference>
<dbReference type="CDD" id="cd08357">
    <property type="entry name" value="VOC_like"/>
    <property type="match status" value="1"/>
</dbReference>
<dbReference type="Proteomes" id="UP001500469">
    <property type="component" value="Unassembled WGS sequence"/>
</dbReference>
<dbReference type="SUPFAM" id="SSF54593">
    <property type="entry name" value="Glyoxalase/Bleomycin resistance protein/Dihydroxybiphenyl dioxygenase"/>
    <property type="match status" value="1"/>
</dbReference>
<evidence type="ECO:0000259" key="1">
    <source>
        <dbReference type="PROSITE" id="PS51819"/>
    </source>
</evidence>
<proteinExistence type="predicted"/>
<comment type="caution">
    <text evidence="2">The sequence shown here is derived from an EMBL/GenBank/DDBJ whole genome shotgun (WGS) entry which is preliminary data.</text>
</comment>
<name>A0ABP3YA35_9BACT</name>
<gene>
    <name evidence="2" type="ORF">GCM10009119_04820</name>
</gene>
<dbReference type="PANTHER" id="PTHR39434">
    <property type="match status" value="1"/>
</dbReference>
<feature type="domain" description="VOC" evidence="1">
    <location>
        <begin position="5"/>
        <end position="131"/>
    </location>
</feature>
<dbReference type="RefSeq" id="WP_343848210.1">
    <property type="nucleotide sequence ID" value="NZ_BAAAFI010000002.1"/>
</dbReference>
<dbReference type="PROSITE" id="PS51819">
    <property type="entry name" value="VOC"/>
    <property type="match status" value="1"/>
</dbReference>
<sequence length="140" mass="16102">MSQIKPFHLAFPIRDIAETRSFYGDLLGCDIGRSTDKWIDFNFFGHQLSAHIKPDELANTKTNKVDGKNVPVRHFGAILEWDEWHDLANKLKKHGIEFVIEPYIRFKGEVGEQATMFFLDPCGNALEFKSFQDPSLIFAK</sequence>
<reference evidence="3" key="1">
    <citation type="journal article" date="2019" name="Int. J. Syst. Evol. Microbiol.">
        <title>The Global Catalogue of Microorganisms (GCM) 10K type strain sequencing project: providing services to taxonomists for standard genome sequencing and annotation.</title>
        <authorList>
            <consortium name="The Broad Institute Genomics Platform"/>
            <consortium name="The Broad Institute Genome Sequencing Center for Infectious Disease"/>
            <person name="Wu L."/>
            <person name="Ma J."/>
        </authorList>
    </citation>
    <scope>NUCLEOTIDE SEQUENCE [LARGE SCALE GENOMIC DNA]</scope>
    <source>
        <strain evidence="3">JCM 16112</strain>
    </source>
</reference>
<dbReference type="InterPro" id="IPR029068">
    <property type="entry name" value="Glyas_Bleomycin-R_OHBP_Dase"/>
</dbReference>
<dbReference type="InterPro" id="IPR037523">
    <property type="entry name" value="VOC_core"/>
</dbReference>
<keyword evidence="3" id="KW-1185">Reference proteome</keyword>